<keyword evidence="7 8" id="KW-0472">Membrane</keyword>
<keyword evidence="5 8" id="KW-1133">Transmembrane helix</keyword>
<gene>
    <name evidence="11" type="primary">ZRT1_1</name>
    <name evidence="11" type="ORF">EC973_001395</name>
</gene>
<dbReference type="NCBIfam" id="TIGR00820">
    <property type="entry name" value="zip"/>
    <property type="match status" value="1"/>
</dbReference>
<evidence type="ECO:0000256" key="10">
    <source>
        <dbReference type="SAM" id="SignalP"/>
    </source>
</evidence>
<evidence type="ECO:0000256" key="5">
    <source>
        <dbReference type="ARBA" id="ARBA00022989"/>
    </source>
</evidence>
<feature type="region of interest" description="Disordered" evidence="9">
    <location>
        <begin position="184"/>
        <end position="203"/>
    </location>
</feature>
<proteinExistence type="inferred from homology"/>
<organism evidence="11 12">
    <name type="scientific">Apophysomyces ossiformis</name>
    <dbReference type="NCBI Taxonomy" id="679940"/>
    <lineage>
        <taxon>Eukaryota</taxon>
        <taxon>Fungi</taxon>
        <taxon>Fungi incertae sedis</taxon>
        <taxon>Mucoromycota</taxon>
        <taxon>Mucoromycotina</taxon>
        <taxon>Mucoromycetes</taxon>
        <taxon>Mucorales</taxon>
        <taxon>Mucorineae</taxon>
        <taxon>Mucoraceae</taxon>
        <taxon>Apophysomyces</taxon>
    </lineage>
</organism>
<dbReference type="GO" id="GO:0005385">
    <property type="term" value="F:zinc ion transmembrane transporter activity"/>
    <property type="evidence" value="ECO:0007669"/>
    <property type="project" value="InterPro"/>
</dbReference>
<keyword evidence="12" id="KW-1185">Reference proteome</keyword>
<sequence>MQKSYIFLFALSTLVYLAQAQHSHAGHDHGHAHELVAEGAEAACQAEEDTEYNLSMRIGSIFIILATSAVGIFAPIILHRIRPYSRGGIREWILTVGKFFGTGVILSTAFIHMLPEALERFGSPCLSEGWQSYHAFAGVFCMIASFALQILELAALTNLDRIIQRRQERQGTLEAGVDQKAMAEHGDAASHGPEHASGHNHKGFSEDGHVHTAGLLEEDQSIRNIGTLILELGIVMHSIIIGITLGTIGTDEFTTLLIALVFHQFFEGIALGTRINDLNCKTWLKPFVMGILFIIMTPIGVAIGVGIRQSFNPLSSSSVLAQAILDSLSAGILLYNAYVSLMSIEINHNAGFRKSPLSRKVVCFLSMYIGAGLMSVLGTWA</sequence>
<feature type="transmembrane region" description="Helical" evidence="8">
    <location>
        <begin position="255"/>
        <end position="275"/>
    </location>
</feature>
<keyword evidence="3 8" id="KW-0813">Transport</keyword>
<feature type="chain" id="PRO_5034688241" evidence="10">
    <location>
        <begin position="21"/>
        <end position="381"/>
    </location>
</feature>
<dbReference type="PANTHER" id="PTHR11040">
    <property type="entry name" value="ZINC/IRON TRANSPORTER"/>
    <property type="match status" value="1"/>
</dbReference>
<dbReference type="Pfam" id="PF02535">
    <property type="entry name" value="Zip"/>
    <property type="match status" value="1"/>
</dbReference>
<feature type="signal peptide" evidence="10">
    <location>
        <begin position="1"/>
        <end position="20"/>
    </location>
</feature>
<evidence type="ECO:0000313" key="11">
    <source>
        <dbReference type="EMBL" id="KAF7724062.1"/>
    </source>
</evidence>
<dbReference type="EMBL" id="JABAYA010000130">
    <property type="protein sequence ID" value="KAF7724062.1"/>
    <property type="molecule type" value="Genomic_DNA"/>
</dbReference>
<comment type="caution">
    <text evidence="11">The sequence shown here is derived from an EMBL/GenBank/DDBJ whole genome shotgun (WGS) entry which is preliminary data.</text>
</comment>
<feature type="transmembrane region" description="Helical" evidence="8">
    <location>
        <begin position="92"/>
        <end position="113"/>
    </location>
</feature>
<dbReference type="InterPro" id="IPR003689">
    <property type="entry name" value="ZIP"/>
</dbReference>
<keyword evidence="10" id="KW-0732">Signal</keyword>
<evidence type="ECO:0000256" key="7">
    <source>
        <dbReference type="ARBA" id="ARBA00023136"/>
    </source>
</evidence>
<evidence type="ECO:0000256" key="9">
    <source>
        <dbReference type="SAM" id="MobiDB-lite"/>
    </source>
</evidence>
<feature type="transmembrane region" description="Helical" evidence="8">
    <location>
        <begin position="319"/>
        <end position="341"/>
    </location>
</feature>
<name>A0A8H7ERY1_9FUNG</name>
<comment type="similarity">
    <text evidence="2 8">Belongs to the ZIP transporter (TC 2.A.5) family.</text>
</comment>
<feature type="transmembrane region" description="Helical" evidence="8">
    <location>
        <begin position="287"/>
        <end position="307"/>
    </location>
</feature>
<feature type="transmembrane region" description="Helical" evidence="8">
    <location>
        <begin position="228"/>
        <end position="249"/>
    </location>
</feature>
<dbReference type="InterPro" id="IPR004698">
    <property type="entry name" value="Zn/Fe_permease_fun/pln"/>
</dbReference>
<dbReference type="GO" id="GO:0005886">
    <property type="term" value="C:plasma membrane"/>
    <property type="evidence" value="ECO:0007669"/>
    <property type="project" value="TreeGrafter"/>
</dbReference>
<evidence type="ECO:0000256" key="2">
    <source>
        <dbReference type="ARBA" id="ARBA00006939"/>
    </source>
</evidence>
<evidence type="ECO:0000256" key="4">
    <source>
        <dbReference type="ARBA" id="ARBA00022692"/>
    </source>
</evidence>
<dbReference type="AlphaFoldDB" id="A0A8H7ERY1"/>
<evidence type="ECO:0000256" key="3">
    <source>
        <dbReference type="ARBA" id="ARBA00022448"/>
    </source>
</evidence>
<feature type="transmembrane region" description="Helical" evidence="8">
    <location>
        <begin position="361"/>
        <end position="380"/>
    </location>
</feature>
<evidence type="ECO:0000256" key="1">
    <source>
        <dbReference type="ARBA" id="ARBA00004141"/>
    </source>
</evidence>
<comment type="subcellular location">
    <subcellularLocation>
        <location evidence="1 8">Membrane</location>
        <topology evidence="1 8">Multi-pass membrane protein</topology>
    </subcellularLocation>
</comment>
<evidence type="ECO:0000313" key="12">
    <source>
        <dbReference type="Proteomes" id="UP000605846"/>
    </source>
</evidence>
<dbReference type="PANTHER" id="PTHR11040:SF44">
    <property type="entry name" value="PROTEIN ZNTC-RELATED"/>
    <property type="match status" value="1"/>
</dbReference>
<evidence type="ECO:0000256" key="6">
    <source>
        <dbReference type="ARBA" id="ARBA00023065"/>
    </source>
</evidence>
<reference evidence="11" key="1">
    <citation type="submission" date="2020-01" db="EMBL/GenBank/DDBJ databases">
        <title>Genome Sequencing of Three Apophysomyces-Like Fungal Strains Confirms a Novel Fungal Genus in the Mucoromycota with divergent Burkholderia-like Endosymbiotic Bacteria.</title>
        <authorList>
            <person name="Stajich J.E."/>
            <person name="Macias A.M."/>
            <person name="Carter-House D."/>
            <person name="Lovett B."/>
            <person name="Kasson L.R."/>
            <person name="Berry K."/>
            <person name="Grigoriev I."/>
            <person name="Chang Y."/>
            <person name="Spatafora J."/>
            <person name="Kasson M.T."/>
        </authorList>
    </citation>
    <scope>NUCLEOTIDE SEQUENCE</scope>
    <source>
        <strain evidence="11">NRRL A-21654</strain>
    </source>
</reference>
<feature type="transmembrane region" description="Helical" evidence="8">
    <location>
        <begin position="133"/>
        <end position="156"/>
    </location>
</feature>
<accession>A0A8H7ERY1</accession>
<evidence type="ECO:0000256" key="8">
    <source>
        <dbReference type="RuleBase" id="RU362088"/>
    </source>
</evidence>
<protein>
    <submittedName>
        <fullName evidence="11">High-affinity Zn(2+) transporter zrt1</fullName>
    </submittedName>
</protein>
<feature type="transmembrane region" description="Helical" evidence="8">
    <location>
        <begin position="58"/>
        <end position="80"/>
    </location>
</feature>
<keyword evidence="4 8" id="KW-0812">Transmembrane</keyword>
<keyword evidence="6 8" id="KW-0406">Ion transport</keyword>
<dbReference type="OrthoDB" id="448280at2759"/>
<dbReference type="Proteomes" id="UP000605846">
    <property type="component" value="Unassembled WGS sequence"/>
</dbReference>